<name>A0A7W7U803_9ACTN</name>
<accession>A0A7W7U803</accession>
<dbReference type="RefSeq" id="WP_184932880.1">
    <property type="nucleotide sequence ID" value="NZ_JACHJY010000013.1"/>
</dbReference>
<keyword evidence="3" id="KW-1185">Reference proteome</keyword>
<feature type="region of interest" description="Disordered" evidence="1">
    <location>
        <begin position="1"/>
        <end position="38"/>
    </location>
</feature>
<evidence type="ECO:0000256" key="1">
    <source>
        <dbReference type="SAM" id="MobiDB-lite"/>
    </source>
</evidence>
<comment type="caution">
    <text evidence="2">The sequence shown here is derived from an EMBL/GenBank/DDBJ whole genome shotgun (WGS) entry which is preliminary data.</text>
</comment>
<protein>
    <submittedName>
        <fullName evidence="2">Uncharacterized protein</fullName>
    </submittedName>
</protein>
<feature type="compositionally biased region" description="Basic residues" evidence="1">
    <location>
        <begin position="1"/>
        <end position="13"/>
    </location>
</feature>
<feature type="compositionally biased region" description="Basic and acidic residues" evidence="1">
    <location>
        <begin position="14"/>
        <end position="26"/>
    </location>
</feature>
<dbReference type="AlphaFoldDB" id="A0A7W7U803"/>
<gene>
    <name evidence="2" type="ORF">GGE06_007592</name>
</gene>
<sequence>MSLGRRYRQRRSRHPDEADEPARAADPDDAVLGLGKAEQGLLPDRPEFFYHVGDLKTRARNPPRGAAGATGLG</sequence>
<dbReference type="EMBL" id="JACHJY010000013">
    <property type="protein sequence ID" value="MBB4986624.1"/>
    <property type="molecule type" value="Genomic_DNA"/>
</dbReference>
<evidence type="ECO:0000313" key="2">
    <source>
        <dbReference type="EMBL" id="MBB4986624.1"/>
    </source>
</evidence>
<feature type="region of interest" description="Disordered" evidence="1">
    <location>
        <begin position="54"/>
        <end position="73"/>
    </location>
</feature>
<organism evidence="2 3">
    <name type="scientific">Streptomyces nymphaeiformis</name>
    <dbReference type="NCBI Taxonomy" id="2663842"/>
    <lineage>
        <taxon>Bacteria</taxon>
        <taxon>Bacillati</taxon>
        <taxon>Actinomycetota</taxon>
        <taxon>Actinomycetes</taxon>
        <taxon>Kitasatosporales</taxon>
        <taxon>Streptomycetaceae</taxon>
        <taxon>Streptomyces</taxon>
    </lineage>
</organism>
<evidence type="ECO:0000313" key="3">
    <source>
        <dbReference type="Proteomes" id="UP000582643"/>
    </source>
</evidence>
<dbReference type="Proteomes" id="UP000582643">
    <property type="component" value="Unassembled WGS sequence"/>
</dbReference>
<reference evidence="2 3" key="1">
    <citation type="submission" date="2020-08" db="EMBL/GenBank/DDBJ databases">
        <title>Genomic Encyclopedia of Type Strains, Phase III (KMG-III): the genomes of soil and plant-associated and newly described type strains.</title>
        <authorList>
            <person name="Whitman W."/>
        </authorList>
    </citation>
    <scope>NUCLEOTIDE SEQUENCE [LARGE SCALE GENOMIC DNA]</scope>
    <source>
        <strain evidence="2 3">SFB5A</strain>
    </source>
</reference>
<proteinExistence type="predicted"/>